<organism evidence="2 3">
    <name type="scientific">Oleiphilus messinensis</name>
    <dbReference type="NCBI Taxonomy" id="141451"/>
    <lineage>
        <taxon>Bacteria</taxon>
        <taxon>Pseudomonadati</taxon>
        <taxon>Pseudomonadota</taxon>
        <taxon>Gammaproteobacteria</taxon>
        <taxon>Oceanospirillales</taxon>
        <taxon>Oleiphilaceae</taxon>
        <taxon>Oleiphilus</taxon>
    </lineage>
</organism>
<dbReference type="Gene3D" id="3.40.50.300">
    <property type="entry name" value="P-loop containing nucleotide triphosphate hydrolases"/>
    <property type="match status" value="1"/>
</dbReference>
<feature type="domain" description="NadR/Ttd14 AAA" evidence="1">
    <location>
        <begin position="12"/>
        <end position="171"/>
    </location>
</feature>
<dbReference type="KEGG" id="ome:OLMES_5335"/>
<dbReference type="SUPFAM" id="SSF52540">
    <property type="entry name" value="P-loop containing nucleoside triphosphate hydrolases"/>
    <property type="match status" value="1"/>
</dbReference>
<dbReference type="EMBL" id="CP021425">
    <property type="protein sequence ID" value="ARU59315.1"/>
    <property type="molecule type" value="Genomic_DNA"/>
</dbReference>
<accession>A0A1Y0IIG9</accession>
<keyword evidence="3" id="KW-1185">Reference proteome</keyword>
<evidence type="ECO:0000259" key="1">
    <source>
        <dbReference type="Pfam" id="PF13521"/>
    </source>
</evidence>
<protein>
    <submittedName>
        <fullName evidence="2">ATPase</fullName>
    </submittedName>
</protein>
<dbReference type="AlphaFoldDB" id="A0A1Y0IIG9"/>
<dbReference type="Pfam" id="PF13521">
    <property type="entry name" value="AAA_28"/>
    <property type="match status" value="1"/>
</dbReference>
<gene>
    <name evidence="2" type="ORF">OLMES_5335</name>
</gene>
<dbReference type="Proteomes" id="UP000196027">
    <property type="component" value="Chromosome"/>
</dbReference>
<dbReference type="InterPro" id="IPR027417">
    <property type="entry name" value="P-loop_NTPase"/>
</dbReference>
<name>A0A1Y0IIG9_9GAMM</name>
<dbReference type="InterPro" id="IPR038727">
    <property type="entry name" value="NadR/Ttd14_AAA_dom"/>
</dbReference>
<reference evidence="2 3" key="1">
    <citation type="submission" date="2017-05" db="EMBL/GenBank/DDBJ databases">
        <title>Genomic insights into alkan degradation activity of Oleiphilus messinensis.</title>
        <authorList>
            <person name="Kozyavkin S.A."/>
            <person name="Slesarev A.I."/>
            <person name="Golyshin P.N."/>
            <person name="Korzhenkov A."/>
            <person name="Golyshina O.N."/>
            <person name="Toshchakov S.V."/>
        </authorList>
    </citation>
    <scope>NUCLEOTIDE SEQUENCE [LARGE SCALE GENOMIC DNA]</scope>
    <source>
        <strain evidence="2 3">ME102</strain>
    </source>
</reference>
<dbReference type="OrthoDB" id="5638848at2"/>
<dbReference type="RefSeq" id="WP_157678630.1">
    <property type="nucleotide sequence ID" value="NZ_CP021425.1"/>
</dbReference>
<sequence>MIDFIPVKTEWVVLTGPPSSGKTTVLEELKRLGYLTSPDVSREVIKNHITKGGDAVSARKDQFKLQVEILDKMLKVESSLDAGQRVFLDYAIPDNIAYCEMEDVVIPDLEKSSKKFEYRKVFLFEPLPMVVDDVRIESESYQHEIFKKILRSYKKLGYKVRIIKIDSVKNRIKKIILHADSEGKWLEKAKDKQDIKNGFT</sequence>
<evidence type="ECO:0000313" key="2">
    <source>
        <dbReference type="EMBL" id="ARU59315.1"/>
    </source>
</evidence>
<evidence type="ECO:0000313" key="3">
    <source>
        <dbReference type="Proteomes" id="UP000196027"/>
    </source>
</evidence>
<proteinExistence type="predicted"/>